<dbReference type="AlphaFoldDB" id="A0A9X4GH38"/>
<reference evidence="1" key="1">
    <citation type="submission" date="2022-01" db="EMBL/GenBank/DDBJ databases">
        <title>Genetic Characterization of Carbapenem-resistant Citrobacter spp. from China: a multicenter study.</title>
        <authorList>
            <person name="Ye L."/>
        </authorList>
    </citation>
    <scope>NUCLEOTIDE SEQUENCE</scope>
    <source>
        <strain evidence="1">IR5432</strain>
    </source>
</reference>
<proteinExistence type="predicted"/>
<dbReference type="Proteomes" id="UP001147005">
    <property type="component" value="Unassembled WGS sequence"/>
</dbReference>
<accession>A0A9X4GH38</accession>
<evidence type="ECO:0000313" key="2">
    <source>
        <dbReference type="Proteomes" id="UP001147005"/>
    </source>
</evidence>
<organism evidence="1 2">
    <name type="scientific">Citrobacter portucalensis</name>
    <dbReference type="NCBI Taxonomy" id="1639133"/>
    <lineage>
        <taxon>Bacteria</taxon>
        <taxon>Pseudomonadati</taxon>
        <taxon>Pseudomonadota</taxon>
        <taxon>Gammaproteobacteria</taxon>
        <taxon>Enterobacterales</taxon>
        <taxon>Enterobacteriaceae</taxon>
        <taxon>Citrobacter</taxon>
        <taxon>Citrobacter freundii complex</taxon>
    </lineage>
</organism>
<gene>
    <name evidence="1" type="ORF">L2111_02215</name>
</gene>
<sequence length="110" mass="12343">MAALYVLSLPVYATYISESYVCGDNYVQLLTTTKEDTSFEGMIINDAYFVEQAEVRHSVDNGEVAILLLASDGKSKMAGIKMFHNKETVYYMDYDLIKSQSGEKQTCIKS</sequence>
<name>A0A9X4GH38_9ENTR</name>
<protein>
    <submittedName>
        <fullName evidence="1">Uncharacterized protein</fullName>
    </submittedName>
</protein>
<dbReference type="RefSeq" id="WP_275397019.1">
    <property type="nucleotide sequence ID" value="NZ_JAKIHW010000001.1"/>
</dbReference>
<evidence type="ECO:0000313" key="1">
    <source>
        <dbReference type="EMBL" id="MDE9616914.1"/>
    </source>
</evidence>
<comment type="caution">
    <text evidence="1">The sequence shown here is derived from an EMBL/GenBank/DDBJ whole genome shotgun (WGS) entry which is preliminary data.</text>
</comment>
<dbReference type="EMBL" id="JAKIHW010000001">
    <property type="protein sequence ID" value="MDE9616914.1"/>
    <property type="molecule type" value="Genomic_DNA"/>
</dbReference>